<evidence type="ECO:0000256" key="3">
    <source>
        <dbReference type="ARBA" id="ARBA00022741"/>
    </source>
</evidence>
<dbReference type="Proteomes" id="UP000240653">
    <property type="component" value="Unassembled WGS sequence"/>
</dbReference>
<dbReference type="SMART" id="SM00382">
    <property type="entry name" value="AAA"/>
    <property type="match status" value="1"/>
</dbReference>
<dbReference type="GO" id="GO:0016887">
    <property type="term" value="F:ATP hydrolysis activity"/>
    <property type="evidence" value="ECO:0007669"/>
    <property type="project" value="InterPro"/>
</dbReference>
<gene>
    <name evidence="6" type="ORF">C7I85_23215</name>
</gene>
<dbReference type="InterPro" id="IPR017871">
    <property type="entry name" value="ABC_transporter-like_CS"/>
</dbReference>
<organism evidence="6 7">
    <name type="scientific">Pseudaminobacter soli</name>
    <name type="common">ex Li et al. 2025</name>
    <dbReference type="NCBI Taxonomy" id="1295366"/>
    <lineage>
        <taxon>Bacteria</taxon>
        <taxon>Pseudomonadati</taxon>
        <taxon>Pseudomonadota</taxon>
        <taxon>Alphaproteobacteria</taxon>
        <taxon>Hyphomicrobiales</taxon>
        <taxon>Phyllobacteriaceae</taxon>
        <taxon>Pseudaminobacter</taxon>
    </lineage>
</organism>
<dbReference type="EMBL" id="PXYL01000015">
    <property type="protein sequence ID" value="PSJ57131.1"/>
    <property type="molecule type" value="Genomic_DNA"/>
</dbReference>
<keyword evidence="3" id="KW-0547">Nucleotide-binding</keyword>
<accession>A0A2P7S3W7</accession>
<proteinExistence type="inferred from homology"/>
<dbReference type="GO" id="GO:0005524">
    <property type="term" value="F:ATP binding"/>
    <property type="evidence" value="ECO:0007669"/>
    <property type="project" value="UniProtKB-KW"/>
</dbReference>
<evidence type="ECO:0000256" key="1">
    <source>
        <dbReference type="ARBA" id="ARBA00005417"/>
    </source>
</evidence>
<reference evidence="6 7" key="1">
    <citation type="submission" date="2018-03" db="EMBL/GenBank/DDBJ databases">
        <title>The draft genome of Mesorhizobium soli JCM 19897.</title>
        <authorList>
            <person name="Li L."/>
            <person name="Liu L."/>
            <person name="Liang L."/>
            <person name="Wang T."/>
            <person name="Zhang X."/>
        </authorList>
    </citation>
    <scope>NUCLEOTIDE SEQUENCE [LARGE SCALE GENOMIC DNA]</scope>
    <source>
        <strain evidence="6 7">JCM 19897</strain>
    </source>
</reference>
<dbReference type="SUPFAM" id="SSF52540">
    <property type="entry name" value="P-loop containing nucleoside triphosphate hydrolases"/>
    <property type="match status" value="1"/>
</dbReference>
<protein>
    <submittedName>
        <fullName evidence="6">ABC transporter ATP-binding protein</fullName>
    </submittedName>
</protein>
<evidence type="ECO:0000256" key="4">
    <source>
        <dbReference type="ARBA" id="ARBA00022840"/>
    </source>
</evidence>
<comment type="caution">
    <text evidence="6">The sequence shown here is derived from an EMBL/GenBank/DDBJ whole genome shotgun (WGS) entry which is preliminary data.</text>
</comment>
<keyword evidence="7" id="KW-1185">Reference proteome</keyword>
<evidence type="ECO:0000313" key="6">
    <source>
        <dbReference type="EMBL" id="PSJ57131.1"/>
    </source>
</evidence>
<dbReference type="InterPro" id="IPR003593">
    <property type="entry name" value="AAA+_ATPase"/>
</dbReference>
<dbReference type="OrthoDB" id="9802264at2"/>
<keyword evidence="2" id="KW-0813">Transport</keyword>
<dbReference type="GO" id="GO:0055085">
    <property type="term" value="P:transmembrane transport"/>
    <property type="evidence" value="ECO:0007669"/>
    <property type="project" value="UniProtKB-ARBA"/>
</dbReference>
<dbReference type="AlphaFoldDB" id="A0A2P7S3W7"/>
<keyword evidence="4 6" id="KW-0067">ATP-binding</keyword>
<dbReference type="Pfam" id="PF00005">
    <property type="entry name" value="ABC_tran"/>
    <property type="match status" value="1"/>
</dbReference>
<dbReference type="PROSITE" id="PS50893">
    <property type="entry name" value="ABC_TRANSPORTER_2"/>
    <property type="match status" value="1"/>
</dbReference>
<evidence type="ECO:0000313" key="7">
    <source>
        <dbReference type="Proteomes" id="UP000240653"/>
    </source>
</evidence>
<dbReference type="RefSeq" id="WP_106726387.1">
    <property type="nucleotide sequence ID" value="NZ_PXYL01000015.1"/>
</dbReference>
<dbReference type="PROSITE" id="PS00211">
    <property type="entry name" value="ABC_TRANSPORTER_1"/>
    <property type="match status" value="1"/>
</dbReference>
<dbReference type="CDD" id="cd03257">
    <property type="entry name" value="ABC_NikE_OppD_transporters"/>
    <property type="match status" value="1"/>
</dbReference>
<evidence type="ECO:0000256" key="2">
    <source>
        <dbReference type="ARBA" id="ARBA00022448"/>
    </source>
</evidence>
<sequence>MIEIESVSVDFHTKLRTVRALKDVSLSVPQGTVFGLVGESGSGKTTLLRAMMGLTAVSSGGVKIAGEAVRQNPPLAFRRRVQMVMQDCYASLNPAHTVDQIIGEPLAIHRFDNPEKRILQALKDVGLGPEHRFRFPHQLSGGQRQRVAIARCLAIEPQVMLLDEPTSALDVSIQAEIVNLVMRLQQQKGLTLFIISHDLPLVTHMCDRLAIMRKGMVREVITSQDLIERKVEDDYTKVLLSASL</sequence>
<dbReference type="Gene3D" id="3.40.50.300">
    <property type="entry name" value="P-loop containing nucleotide triphosphate hydrolases"/>
    <property type="match status" value="1"/>
</dbReference>
<comment type="similarity">
    <text evidence="1">Belongs to the ABC transporter superfamily.</text>
</comment>
<dbReference type="InterPro" id="IPR050319">
    <property type="entry name" value="ABC_transp_ATP-bind"/>
</dbReference>
<dbReference type="InterPro" id="IPR003439">
    <property type="entry name" value="ABC_transporter-like_ATP-bd"/>
</dbReference>
<name>A0A2P7S3W7_9HYPH</name>
<evidence type="ECO:0000259" key="5">
    <source>
        <dbReference type="PROSITE" id="PS50893"/>
    </source>
</evidence>
<dbReference type="PANTHER" id="PTHR43776">
    <property type="entry name" value="TRANSPORT ATP-BINDING PROTEIN"/>
    <property type="match status" value="1"/>
</dbReference>
<dbReference type="PANTHER" id="PTHR43776:SF7">
    <property type="entry name" value="D,D-DIPEPTIDE TRANSPORT ATP-BINDING PROTEIN DDPF-RELATED"/>
    <property type="match status" value="1"/>
</dbReference>
<dbReference type="InterPro" id="IPR027417">
    <property type="entry name" value="P-loop_NTPase"/>
</dbReference>
<feature type="domain" description="ABC transporter" evidence="5">
    <location>
        <begin position="2"/>
        <end position="239"/>
    </location>
</feature>